<keyword evidence="3" id="KW-0158">Chromosome</keyword>
<evidence type="ECO:0000313" key="12">
    <source>
        <dbReference type="Proteomes" id="UP000009168"/>
    </source>
</evidence>
<dbReference type="GO" id="GO:0003677">
    <property type="term" value="F:DNA binding"/>
    <property type="evidence" value="ECO:0007669"/>
    <property type="project" value="InterPro"/>
</dbReference>
<feature type="compositionally biased region" description="Polar residues" evidence="9">
    <location>
        <begin position="1528"/>
        <end position="1544"/>
    </location>
</feature>
<feature type="compositionally biased region" description="Basic and acidic residues" evidence="9">
    <location>
        <begin position="1579"/>
        <end position="1593"/>
    </location>
</feature>
<keyword evidence="5" id="KW-0498">Mitosis</keyword>
<evidence type="ECO:0000256" key="7">
    <source>
        <dbReference type="ARBA" id="ARBA00023306"/>
    </source>
</evidence>
<dbReference type="PRINTS" id="PR00929">
    <property type="entry name" value="ATHOOK"/>
</dbReference>
<dbReference type="InterPro" id="IPR025977">
    <property type="entry name" value="Cnd3_C"/>
</dbReference>
<feature type="compositionally biased region" description="Acidic residues" evidence="9">
    <location>
        <begin position="1120"/>
        <end position="1137"/>
    </location>
</feature>
<feature type="compositionally biased region" description="Basic residues" evidence="9">
    <location>
        <begin position="1143"/>
        <end position="1153"/>
    </location>
</feature>
<dbReference type="GO" id="GO:0000793">
    <property type="term" value="C:condensed chromosome"/>
    <property type="evidence" value="ECO:0007669"/>
    <property type="project" value="TreeGrafter"/>
</dbReference>
<evidence type="ECO:0000259" key="10">
    <source>
        <dbReference type="Pfam" id="PF12719"/>
    </source>
</evidence>
<dbReference type="STRING" id="312017.Q24IK5"/>
<feature type="compositionally biased region" description="Acidic residues" evidence="9">
    <location>
        <begin position="1607"/>
        <end position="1631"/>
    </location>
</feature>
<accession>Q24IK5</accession>
<feature type="coiled-coil region" evidence="8">
    <location>
        <begin position="614"/>
        <end position="668"/>
    </location>
</feature>
<dbReference type="InterPro" id="IPR011989">
    <property type="entry name" value="ARM-like"/>
</dbReference>
<dbReference type="Gene3D" id="1.25.10.10">
    <property type="entry name" value="Leucine-rich Repeat Variant"/>
    <property type="match status" value="1"/>
</dbReference>
<protein>
    <submittedName>
        <fullName evidence="11">AT hook motif protein</fullName>
    </submittedName>
</protein>
<feature type="compositionally biased region" description="Acidic residues" evidence="9">
    <location>
        <begin position="1207"/>
        <end position="1221"/>
    </location>
</feature>
<dbReference type="GO" id="GO:0007076">
    <property type="term" value="P:mitotic chromosome condensation"/>
    <property type="evidence" value="ECO:0007669"/>
    <property type="project" value="InterPro"/>
</dbReference>
<evidence type="ECO:0000256" key="9">
    <source>
        <dbReference type="SAM" id="MobiDB-lite"/>
    </source>
</evidence>
<keyword evidence="6" id="KW-0226">DNA condensation</keyword>
<dbReference type="GO" id="GO:0000796">
    <property type="term" value="C:condensin complex"/>
    <property type="evidence" value="ECO:0007669"/>
    <property type="project" value="InterPro"/>
</dbReference>
<feature type="compositionally biased region" description="Acidic residues" evidence="9">
    <location>
        <begin position="1158"/>
        <end position="1174"/>
    </location>
</feature>
<feature type="compositionally biased region" description="Basic and acidic residues" evidence="9">
    <location>
        <begin position="310"/>
        <end position="320"/>
    </location>
</feature>
<dbReference type="InterPro" id="IPR027165">
    <property type="entry name" value="CND3"/>
</dbReference>
<dbReference type="Pfam" id="PF12719">
    <property type="entry name" value="Cnd3"/>
    <property type="match status" value="1"/>
</dbReference>
<feature type="compositionally biased region" description="Basic and acidic residues" evidence="9">
    <location>
        <begin position="1034"/>
        <end position="1049"/>
    </location>
</feature>
<keyword evidence="4" id="KW-0132">Cell division</keyword>
<dbReference type="eggNOG" id="ENOG502RT19">
    <property type="taxonomic scope" value="Eukaryota"/>
</dbReference>
<dbReference type="InterPro" id="IPR016024">
    <property type="entry name" value="ARM-type_fold"/>
</dbReference>
<feature type="compositionally biased region" description="Basic residues" evidence="9">
    <location>
        <begin position="1476"/>
        <end position="1485"/>
    </location>
</feature>
<dbReference type="Proteomes" id="UP000009168">
    <property type="component" value="Unassembled WGS sequence"/>
</dbReference>
<feature type="compositionally biased region" description="Polar residues" evidence="9">
    <location>
        <begin position="1696"/>
        <end position="1708"/>
    </location>
</feature>
<feature type="compositionally biased region" description="Acidic residues" evidence="9">
    <location>
        <begin position="1461"/>
        <end position="1471"/>
    </location>
</feature>
<sequence>METIAEVFNEVQESTSVSQKQVYALLEQYETNKAVFLKATEQCYLKIIKSLLKAPRKLIEKYEKLTEKLFETGYRQYALKEDQSSKKQKLTKRDIFQLFQHFLAFFAGALDSTQLQIRIFSSRIIFQLLKILPSDTLVDIIEVKVAKQLILGTLSLMKEKKGNLKHIGIKITSYLQKLMDRDDLTETQEAKILRSEMMKSMCMDDQDQIRKLALINLEMNESTFPHLIKRIRDKNPEIRATVFKKLIKEQIPLANLNLSDIYKLIYDGLGSRESSVREACIRYLQLNYNLFKEDEENPQKNQIEEEMELEENKEKDGEKEESSEDNEIDEEKTKKKQSKSAIKRFFTPNKETAMKDLKIKILNFLKTFEIEKSLYYPELYESLELLVKETIKQILDADSFSAYLKDCFLNQLSLKKKKKHTQISIEGEELFLIRVLCQMVQNQDDRKELSPELVAVVEDCFPNGVDFSQVIDYYSFTQPNLFSLYQVLLLAELLINCDESGRNKIEETLKNLVINMSNTNLISEIPTDPSNEYNDIFYYLEPDTVMNNIFSQSYFFSPIITCSYELLPIIVRILKKIVSDGRVNVQLIQLISEVHEPLAKDTDNDSHFDLPSELERIRNSINEEKKKLDNIEKELSNLKKNKTKQNEIYQLEKEKDEKQAHLKIWEEKEDAIQSKIFDISMRELVLVQSLLTYCKVDPKDPAISNLLQQIILPGLHSSDRSLNFNSLKSLALYVLIDKKNCIDFFSVFSDILDKSENCQNCTPQEIISLRSIVDFLLLYDLTQKQSQDDEDIDIPQTQDLILKYAYQADILLRTISIEGLSKLLFNGKLQDPHTTICLLLVIWFDTKICTKQGFKAIQILSTLFKTFTASNYYNLQIFEKALELFSQLMVTLEKKGLVFNDEYVIFDHSNEKFISKALRVGINLMSYEYHNNTEVLKNVSSNEFLPQERFFLFLAYKCSKERRFQSLFEKITQYFDFYNKCTTEQLQIILHFLKEAIENCPVSKQFNQLEKVIKDKIKIQDKNERQEEDEEKEELNKVLGKEKSDKEEANDAENGENGLKNDEDQKLYTLNAKQLKICDKIIELFEGNQQDIEVIVKNLFSNGTLINDSAEQKKKRAMMYDEEDEERANNEEDDDNEKEEKPKRGRPAKRKSIHPNSDDEEEGEDDDEQEEGAQEETKRRGRPKKDISEASHAPSQRGRKKKAIYIDQEEEEDNEEEEEQENKDSKKNSATRKAKNAKELEDILNQETEEDEDDEDREEVINKRTSSRRAQKTVLPESNVAQKTSKRGRKKKDVQDEVIEQDEEDDEQEEEDMSAEQDIEEEDKKNKKQVGRRGRKPASTKSMGSSSEKESPKTNRRGRRSASKENKISEESDEEHKETDNEDQEEELSQKKTRGRGRPKKSNEKTQSQEEEEGQDNSQSDEQEEEVEEEEAPRKTRGSSKKSTPAQKKSKTRSSQKSVDNEESGEDEEQEEQKPQKKGRGRPKAQPKEPESEQDEQNESEQEQENESEQEEEEDDKQTKRRGRKPKNVTQAVKRTTRHNSANKNSDKEESEGEEENEEEEQEEDEEEQTRVTRKRGRKQADTKKPTKNESVRSTRRGGSRNKMEEEHEDEEENESSEQEHEEQEEEEEEQEQTKTRGRPKKSPANKSQAKETRGRGRKKNEKQQSDSQSEDEGEEEEDEEDQQANQRTTRRQKQQIETSKKPVSSSQRLRRRK</sequence>
<feature type="compositionally biased region" description="Acidic residues" evidence="9">
    <location>
        <begin position="1296"/>
        <end position="1321"/>
    </location>
</feature>
<feature type="compositionally biased region" description="Acidic residues" evidence="9">
    <location>
        <begin position="1669"/>
        <end position="1683"/>
    </location>
</feature>
<comment type="similarity">
    <text evidence="2">Belongs to the CND3 (condensin subunit 3) family.</text>
</comment>
<feature type="domain" description="Nuclear condensin complex subunit 3 C-terminal" evidence="10">
    <location>
        <begin position="682"/>
        <end position="933"/>
    </location>
</feature>
<feature type="compositionally biased region" description="Acidic residues" evidence="9">
    <location>
        <begin position="1409"/>
        <end position="1431"/>
    </location>
</feature>
<feature type="region of interest" description="Disordered" evidence="9">
    <location>
        <begin position="1021"/>
        <end position="1061"/>
    </location>
</feature>
<dbReference type="GeneID" id="7840753"/>
<evidence type="ECO:0000256" key="6">
    <source>
        <dbReference type="ARBA" id="ARBA00023067"/>
    </source>
</evidence>
<dbReference type="GO" id="GO:0051301">
    <property type="term" value="P:cell division"/>
    <property type="evidence" value="ECO:0007669"/>
    <property type="project" value="UniProtKB-KW"/>
</dbReference>
<feature type="compositionally biased region" description="Acidic residues" evidence="9">
    <location>
        <begin position="1242"/>
        <end position="1258"/>
    </location>
</feature>
<dbReference type="PANTHER" id="PTHR14418:SF5">
    <property type="entry name" value="CONDENSIN COMPLEX SUBUNIT 3"/>
    <property type="match status" value="1"/>
</dbReference>
<dbReference type="InParanoid" id="Q24IK5"/>
<comment type="subcellular location">
    <subcellularLocation>
        <location evidence="1">Chromosome</location>
    </subcellularLocation>
</comment>
<keyword evidence="7" id="KW-0131">Cell cycle</keyword>
<keyword evidence="12" id="KW-1185">Reference proteome</keyword>
<dbReference type="SUPFAM" id="SSF48371">
    <property type="entry name" value="ARM repeat"/>
    <property type="match status" value="1"/>
</dbReference>
<feature type="compositionally biased region" description="Basic residues" evidence="9">
    <location>
        <begin position="1326"/>
        <end position="1338"/>
    </location>
</feature>
<proteinExistence type="inferred from homology"/>
<keyword evidence="8" id="KW-0175">Coiled coil</keyword>
<feature type="region of interest" description="Disordered" evidence="9">
    <location>
        <begin position="295"/>
        <end position="335"/>
    </location>
</feature>
<dbReference type="InterPro" id="IPR017956">
    <property type="entry name" value="AT_hook_DNA-bd_motif"/>
</dbReference>
<feature type="compositionally biased region" description="Basic residues" evidence="9">
    <location>
        <begin position="1391"/>
        <end position="1400"/>
    </location>
</feature>
<evidence type="ECO:0000256" key="5">
    <source>
        <dbReference type="ARBA" id="ARBA00022776"/>
    </source>
</evidence>
<evidence type="ECO:0000256" key="1">
    <source>
        <dbReference type="ARBA" id="ARBA00004286"/>
    </source>
</evidence>
<evidence type="ECO:0000313" key="11">
    <source>
        <dbReference type="EMBL" id="EAS07620.2"/>
    </source>
</evidence>
<evidence type="ECO:0000256" key="2">
    <source>
        <dbReference type="ARBA" id="ARBA00006533"/>
    </source>
</evidence>
<reference evidence="12" key="1">
    <citation type="journal article" date="2006" name="PLoS Biol.">
        <title>Macronuclear genome sequence of the ciliate Tetrahymena thermophila, a model eukaryote.</title>
        <authorList>
            <person name="Eisen J.A."/>
            <person name="Coyne R.S."/>
            <person name="Wu M."/>
            <person name="Wu D."/>
            <person name="Thiagarajan M."/>
            <person name="Wortman J.R."/>
            <person name="Badger J.H."/>
            <person name="Ren Q."/>
            <person name="Amedeo P."/>
            <person name="Jones K.M."/>
            <person name="Tallon L.J."/>
            <person name="Delcher A.L."/>
            <person name="Salzberg S.L."/>
            <person name="Silva J.C."/>
            <person name="Haas B.J."/>
            <person name="Majoros W.H."/>
            <person name="Farzad M."/>
            <person name="Carlton J.M."/>
            <person name="Smith R.K. Jr."/>
            <person name="Garg J."/>
            <person name="Pearlman R.E."/>
            <person name="Karrer K.M."/>
            <person name="Sun L."/>
            <person name="Manning G."/>
            <person name="Elde N.C."/>
            <person name="Turkewitz A.P."/>
            <person name="Asai D.J."/>
            <person name="Wilkes D.E."/>
            <person name="Wang Y."/>
            <person name="Cai H."/>
            <person name="Collins K."/>
            <person name="Stewart B.A."/>
            <person name="Lee S.R."/>
            <person name="Wilamowska K."/>
            <person name="Weinberg Z."/>
            <person name="Ruzzo W.L."/>
            <person name="Wloga D."/>
            <person name="Gaertig J."/>
            <person name="Frankel J."/>
            <person name="Tsao C.-C."/>
            <person name="Gorovsky M.A."/>
            <person name="Keeling P.J."/>
            <person name="Waller R.F."/>
            <person name="Patron N.J."/>
            <person name="Cherry J.M."/>
            <person name="Stover N.A."/>
            <person name="Krieger C.J."/>
            <person name="del Toro C."/>
            <person name="Ryder H.F."/>
            <person name="Williamson S.C."/>
            <person name="Barbeau R.A."/>
            <person name="Hamilton E.P."/>
            <person name="Orias E."/>
        </authorList>
    </citation>
    <scope>NUCLEOTIDE SEQUENCE [LARGE SCALE GENOMIC DNA]</scope>
    <source>
        <strain evidence="12">SB210</strain>
    </source>
</reference>
<feature type="compositionally biased region" description="Acidic residues" evidence="9">
    <location>
        <begin position="1549"/>
        <end position="1568"/>
    </location>
</feature>
<feature type="compositionally biased region" description="Acidic residues" evidence="9">
    <location>
        <begin position="321"/>
        <end position="330"/>
    </location>
</feature>
<feature type="region of interest" description="Disordered" evidence="9">
    <location>
        <begin position="1116"/>
        <end position="1714"/>
    </location>
</feature>
<evidence type="ECO:0000256" key="4">
    <source>
        <dbReference type="ARBA" id="ARBA00022618"/>
    </source>
</evidence>
<dbReference type="PANTHER" id="PTHR14418">
    <property type="entry name" value="CONDENSIN COMPLEX SUBUNIT 3-RELATED"/>
    <property type="match status" value="1"/>
</dbReference>
<evidence type="ECO:0000256" key="3">
    <source>
        <dbReference type="ARBA" id="ARBA00022454"/>
    </source>
</evidence>
<name>Q24IK5_TETTS</name>
<feature type="compositionally biased region" description="Basic and acidic residues" evidence="9">
    <location>
        <begin position="1362"/>
        <end position="1379"/>
    </location>
</feature>
<dbReference type="HOGENOM" id="CLU_238469_0_0_1"/>
<dbReference type="EMBL" id="GG662213">
    <property type="protein sequence ID" value="EAS07620.2"/>
    <property type="molecule type" value="Genomic_DNA"/>
</dbReference>
<gene>
    <name evidence="11" type="ORF">TTHERM_00919690</name>
</gene>
<feature type="compositionally biased region" description="Acidic residues" evidence="9">
    <location>
        <begin position="1492"/>
        <end position="1516"/>
    </location>
</feature>
<evidence type="ECO:0000256" key="8">
    <source>
        <dbReference type="SAM" id="Coils"/>
    </source>
</evidence>
<dbReference type="RefSeq" id="XP_001027862.2">
    <property type="nucleotide sequence ID" value="XM_001027862.3"/>
</dbReference>
<dbReference type="SMART" id="SM00384">
    <property type="entry name" value="AT_hook"/>
    <property type="match status" value="7"/>
</dbReference>
<dbReference type="OrthoDB" id="301029at2759"/>
<organism evidence="11 12">
    <name type="scientific">Tetrahymena thermophila (strain SB210)</name>
    <dbReference type="NCBI Taxonomy" id="312017"/>
    <lineage>
        <taxon>Eukaryota</taxon>
        <taxon>Sar</taxon>
        <taxon>Alveolata</taxon>
        <taxon>Ciliophora</taxon>
        <taxon>Intramacronucleata</taxon>
        <taxon>Oligohymenophorea</taxon>
        <taxon>Hymenostomatida</taxon>
        <taxon>Tetrahymenina</taxon>
        <taxon>Tetrahymenidae</taxon>
        <taxon>Tetrahymena</taxon>
    </lineage>
</organism>
<dbReference type="KEGG" id="tet:TTHERM_00919690"/>